<keyword evidence="3 5" id="KW-0251">Elongation factor</keyword>
<dbReference type="PROSITE" id="PS01126">
    <property type="entry name" value="EF_TS_1"/>
    <property type="match status" value="1"/>
</dbReference>
<organism evidence="7 8">
    <name type="scientific">candidate division WWE3 bacterium CG_4_10_14_0_2_um_filter_41_14</name>
    <dbReference type="NCBI Taxonomy" id="1975072"/>
    <lineage>
        <taxon>Bacteria</taxon>
        <taxon>Katanobacteria</taxon>
    </lineage>
</organism>
<dbReference type="Pfam" id="PF00889">
    <property type="entry name" value="EF_TS"/>
    <property type="match status" value="1"/>
</dbReference>
<dbReference type="SUPFAM" id="SSF46934">
    <property type="entry name" value="UBA-like"/>
    <property type="match status" value="1"/>
</dbReference>
<dbReference type="Proteomes" id="UP000228920">
    <property type="component" value="Unassembled WGS sequence"/>
</dbReference>
<evidence type="ECO:0000313" key="8">
    <source>
        <dbReference type="Proteomes" id="UP000228920"/>
    </source>
</evidence>
<name>A0A2M7TEM7_UNCKA</name>
<dbReference type="SUPFAM" id="SSF54713">
    <property type="entry name" value="Elongation factor Ts (EF-Ts), dimerisation domain"/>
    <property type="match status" value="1"/>
</dbReference>
<dbReference type="PANTHER" id="PTHR11741">
    <property type="entry name" value="ELONGATION FACTOR TS"/>
    <property type="match status" value="1"/>
</dbReference>
<comment type="caution">
    <text evidence="5">Lacks conserved residue(s) required for the propagation of feature annotation.</text>
</comment>
<evidence type="ECO:0000256" key="5">
    <source>
        <dbReference type="HAMAP-Rule" id="MF_00050"/>
    </source>
</evidence>
<comment type="function">
    <text evidence="5">Associates with the EF-Tu.GDP complex and induces the exchange of GDP to GTP. It remains bound to the aminoacyl-tRNA.EF-Tu.GTP complex up to the GTP hydrolysis stage on the ribosome.</text>
</comment>
<dbReference type="GO" id="GO:0005737">
    <property type="term" value="C:cytoplasm"/>
    <property type="evidence" value="ECO:0007669"/>
    <property type="project" value="UniProtKB-SubCell"/>
</dbReference>
<dbReference type="HAMAP" id="MF_00050">
    <property type="entry name" value="EF_Ts"/>
    <property type="match status" value="1"/>
</dbReference>
<evidence type="ECO:0000259" key="6">
    <source>
        <dbReference type="Pfam" id="PF00889"/>
    </source>
</evidence>
<comment type="caution">
    <text evidence="7">The sequence shown here is derived from an EMBL/GenBank/DDBJ whole genome shotgun (WGS) entry which is preliminary data.</text>
</comment>
<dbReference type="CDD" id="cd14275">
    <property type="entry name" value="UBA_EF-Ts"/>
    <property type="match status" value="1"/>
</dbReference>
<dbReference type="EMBL" id="PFNL01000197">
    <property type="protein sequence ID" value="PIZ44078.1"/>
    <property type="molecule type" value="Genomic_DNA"/>
</dbReference>
<gene>
    <name evidence="5 7" type="primary">tsf</name>
    <name evidence="7" type="ORF">COY32_07170</name>
</gene>
<feature type="domain" description="Translation elongation factor EFTs/EF1B dimerisation" evidence="6">
    <location>
        <begin position="70"/>
        <end position="145"/>
    </location>
</feature>
<dbReference type="Gene3D" id="3.30.479.20">
    <property type="entry name" value="Elongation factor Ts, dimerisation domain"/>
    <property type="match status" value="1"/>
</dbReference>
<dbReference type="InterPro" id="IPR009060">
    <property type="entry name" value="UBA-like_sf"/>
</dbReference>
<keyword evidence="5" id="KW-0963">Cytoplasm</keyword>
<dbReference type="InterPro" id="IPR018101">
    <property type="entry name" value="Transl_elong_Ts_CS"/>
</dbReference>
<dbReference type="InterPro" id="IPR014039">
    <property type="entry name" value="Transl_elong_EFTs/EF1B_dimer"/>
</dbReference>
<sequence>MDIETIKSLREETGAGIMDVKKALAQTNGNREEALHILSQKGLAKAEKRADREATEGIIYSYIHLGGSVGVLIELNCETSFVAKTEEFSLLAREICLQIASMKPEHVEELLEQDYVRDTSKKVSDLIATLTAKTGEKISLKNFTRYGLGE</sequence>
<evidence type="ECO:0000256" key="2">
    <source>
        <dbReference type="ARBA" id="ARBA00016956"/>
    </source>
</evidence>
<dbReference type="NCBIfam" id="TIGR00116">
    <property type="entry name" value="tsf"/>
    <property type="match status" value="1"/>
</dbReference>
<protein>
    <recommendedName>
        <fullName evidence="2 5">Elongation factor Ts</fullName>
        <shortName evidence="5">EF-Ts</shortName>
    </recommendedName>
</protein>
<accession>A0A2M7TEM7</accession>
<dbReference type="Gene3D" id="1.10.8.10">
    <property type="entry name" value="DNA helicase RuvA subunit, C-terminal domain"/>
    <property type="match status" value="1"/>
</dbReference>
<evidence type="ECO:0000313" key="7">
    <source>
        <dbReference type="EMBL" id="PIZ44078.1"/>
    </source>
</evidence>
<dbReference type="InterPro" id="IPR001816">
    <property type="entry name" value="Transl_elong_EFTs/EF1B"/>
</dbReference>
<reference evidence="8" key="1">
    <citation type="submission" date="2017-09" db="EMBL/GenBank/DDBJ databases">
        <title>Depth-based differentiation of microbial function through sediment-hosted aquifers and enrichment of novel symbionts in the deep terrestrial subsurface.</title>
        <authorList>
            <person name="Probst A.J."/>
            <person name="Ladd B."/>
            <person name="Jarett J.K."/>
            <person name="Geller-Mcgrath D.E."/>
            <person name="Sieber C.M.K."/>
            <person name="Emerson J.B."/>
            <person name="Anantharaman K."/>
            <person name="Thomas B.C."/>
            <person name="Malmstrom R."/>
            <person name="Stieglmeier M."/>
            <person name="Klingl A."/>
            <person name="Woyke T."/>
            <person name="Ryan C.M."/>
            <person name="Banfield J.F."/>
        </authorList>
    </citation>
    <scope>NUCLEOTIDE SEQUENCE [LARGE SCALE GENOMIC DNA]</scope>
</reference>
<evidence type="ECO:0000256" key="3">
    <source>
        <dbReference type="ARBA" id="ARBA00022768"/>
    </source>
</evidence>
<comment type="similarity">
    <text evidence="1 5">Belongs to the EF-Ts family.</text>
</comment>
<keyword evidence="4 5" id="KW-0648">Protein biosynthesis</keyword>
<evidence type="ECO:0000256" key="1">
    <source>
        <dbReference type="ARBA" id="ARBA00005532"/>
    </source>
</evidence>
<comment type="subcellular location">
    <subcellularLocation>
        <location evidence="5">Cytoplasm</location>
    </subcellularLocation>
</comment>
<dbReference type="PANTHER" id="PTHR11741:SF0">
    <property type="entry name" value="ELONGATION FACTOR TS, MITOCHONDRIAL"/>
    <property type="match status" value="1"/>
</dbReference>
<dbReference type="InterPro" id="IPR036402">
    <property type="entry name" value="EF-Ts_dimer_sf"/>
</dbReference>
<evidence type="ECO:0000256" key="4">
    <source>
        <dbReference type="ARBA" id="ARBA00022917"/>
    </source>
</evidence>
<proteinExistence type="inferred from homology"/>
<dbReference type="GO" id="GO:0003746">
    <property type="term" value="F:translation elongation factor activity"/>
    <property type="evidence" value="ECO:0007669"/>
    <property type="project" value="UniProtKB-UniRule"/>
</dbReference>
<dbReference type="FunFam" id="1.10.8.10:FF:000001">
    <property type="entry name" value="Elongation factor Ts"/>
    <property type="match status" value="1"/>
</dbReference>
<dbReference type="AlphaFoldDB" id="A0A2M7TEM7"/>